<dbReference type="EMBL" id="JAASQJ010000002">
    <property type="protein sequence ID" value="NIJ52984.1"/>
    <property type="molecule type" value="Genomic_DNA"/>
</dbReference>
<feature type="transmembrane region" description="Helical" evidence="2">
    <location>
        <begin position="34"/>
        <end position="53"/>
    </location>
</feature>
<keyword evidence="2" id="KW-1133">Transmembrane helix</keyword>
<sequence>MKLSIDDLMVDSYAIQLCERELTEIKGGTTIPCGVYVLVGTVITTIGYVWGSYNGKSKTPKKKVQSVSTYKNKSGGDSTVTTTTYTYQ</sequence>
<proteinExistence type="predicted"/>
<feature type="region of interest" description="Disordered" evidence="1">
    <location>
        <begin position="67"/>
        <end position="88"/>
    </location>
</feature>
<evidence type="ECO:0008006" key="5">
    <source>
        <dbReference type="Google" id="ProtNLM"/>
    </source>
</evidence>
<name>A0ABX0UJ22_9BACT</name>
<organism evidence="3 4">
    <name type="scientific">Dyadobacter arcticus</name>
    <dbReference type="NCBI Taxonomy" id="1078754"/>
    <lineage>
        <taxon>Bacteria</taxon>
        <taxon>Pseudomonadati</taxon>
        <taxon>Bacteroidota</taxon>
        <taxon>Cytophagia</taxon>
        <taxon>Cytophagales</taxon>
        <taxon>Spirosomataceae</taxon>
        <taxon>Dyadobacter</taxon>
    </lineage>
</organism>
<accession>A0ABX0UJ22</accession>
<keyword evidence="2" id="KW-0812">Transmembrane</keyword>
<feature type="compositionally biased region" description="Low complexity" evidence="1">
    <location>
        <begin position="79"/>
        <end position="88"/>
    </location>
</feature>
<evidence type="ECO:0000256" key="1">
    <source>
        <dbReference type="SAM" id="MobiDB-lite"/>
    </source>
</evidence>
<reference evidence="3 4" key="1">
    <citation type="submission" date="2020-03" db="EMBL/GenBank/DDBJ databases">
        <title>Genomic Encyclopedia of Type Strains, Phase IV (KMG-IV): sequencing the most valuable type-strain genomes for metagenomic binning, comparative biology and taxonomic classification.</title>
        <authorList>
            <person name="Goeker M."/>
        </authorList>
    </citation>
    <scope>NUCLEOTIDE SEQUENCE [LARGE SCALE GENOMIC DNA]</scope>
    <source>
        <strain evidence="3 4">DSM 102865</strain>
    </source>
</reference>
<feature type="compositionally biased region" description="Polar residues" evidence="1">
    <location>
        <begin position="67"/>
        <end position="78"/>
    </location>
</feature>
<comment type="caution">
    <text evidence="3">The sequence shown here is derived from an EMBL/GenBank/DDBJ whole genome shotgun (WGS) entry which is preliminary data.</text>
</comment>
<dbReference type="Proteomes" id="UP001179181">
    <property type="component" value="Unassembled WGS sequence"/>
</dbReference>
<evidence type="ECO:0000256" key="2">
    <source>
        <dbReference type="SAM" id="Phobius"/>
    </source>
</evidence>
<protein>
    <recommendedName>
        <fullName evidence="5">Class IIb bacteriocin, lactobin A/cerein 7B family</fullName>
    </recommendedName>
</protein>
<evidence type="ECO:0000313" key="4">
    <source>
        <dbReference type="Proteomes" id="UP001179181"/>
    </source>
</evidence>
<evidence type="ECO:0000313" key="3">
    <source>
        <dbReference type="EMBL" id="NIJ52984.1"/>
    </source>
</evidence>
<dbReference type="RefSeq" id="WP_167269764.1">
    <property type="nucleotide sequence ID" value="NZ_JAASQJ010000002.1"/>
</dbReference>
<gene>
    <name evidence="3" type="ORF">FHS68_002154</name>
</gene>
<keyword evidence="2" id="KW-0472">Membrane</keyword>
<keyword evidence="4" id="KW-1185">Reference proteome</keyword>